<accession>A0A7J4XLV6</accession>
<organism evidence="1 2">
    <name type="scientific">Bacteroides salyersiae</name>
    <dbReference type="NCBI Taxonomy" id="291644"/>
    <lineage>
        <taxon>Bacteria</taxon>
        <taxon>Pseudomonadati</taxon>
        <taxon>Bacteroidota</taxon>
        <taxon>Bacteroidia</taxon>
        <taxon>Bacteroidales</taxon>
        <taxon>Bacteroidaceae</taxon>
        <taxon>Bacteroides</taxon>
    </lineage>
</organism>
<evidence type="ECO:0000313" key="2">
    <source>
        <dbReference type="Proteomes" id="UP000422221"/>
    </source>
</evidence>
<protein>
    <submittedName>
        <fullName evidence="1">Uncharacterized protein</fullName>
    </submittedName>
</protein>
<sequence length="63" mass="7814">MDLTNHKTTMSYKKQLEKLEGYFEKKDKRSTMLRRKSMKKARNKWIRRSKLPNADKIYKGWEY</sequence>
<name>A0A7J4XLV6_9BACE</name>
<dbReference type="RefSeq" id="WP_130058403.1">
    <property type="nucleotide sequence ID" value="NZ_RCXT01000003.1"/>
</dbReference>
<dbReference type="AlphaFoldDB" id="A0A7J4XLV6"/>
<proteinExistence type="predicted"/>
<comment type="caution">
    <text evidence="1">The sequence shown here is derived from an EMBL/GenBank/DDBJ whole genome shotgun (WGS) entry which is preliminary data.</text>
</comment>
<dbReference type="Proteomes" id="UP000422221">
    <property type="component" value="Unassembled WGS sequence"/>
</dbReference>
<evidence type="ECO:0000313" key="1">
    <source>
        <dbReference type="EMBL" id="KAA3767938.1"/>
    </source>
</evidence>
<gene>
    <name evidence="1" type="ORF">F3F73_05975</name>
</gene>
<reference evidence="1 2" key="1">
    <citation type="journal article" date="2019" name="Nat. Med.">
        <title>A library of human gut bacterial isolates paired with longitudinal multiomics data enables mechanistic microbiome research.</title>
        <authorList>
            <person name="Poyet M."/>
            <person name="Groussin M."/>
            <person name="Gibbons S.M."/>
            <person name="Avila-Pacheco J."/>
            <person name="Jiang X."/>
            <person name="Kearney S.M."/>
            <person name="Perrotta A.R."/>
            <person name="Berdy B."/>
            <person name="Zhao S."/>
            <person name="Lieberman T.D."/>
            <person name="Swanson P.K."/>
            <person name="Smith M."/>
            <person name="Roesemann S."/>
            <person name="Alexander J.E."/>
            <person name="Rich S.A."/>
            <person name="Livny J."/>
            <person name="Vlamakis H."/>
            <person name="Clish C."/>
            <person name="Bullock K."/>
            <person name="Deik A."/>
            <person name="Scott J."/>
            <person name="Pierce K.A."/>
            <person name="Xavier R.J."/>
            <person name="Alm E.J."/>
        </authorList>
    </citation>
    <scope>NUCLEOTIDE SEQUENCE [LARGE SCALE GENOMIC DNA]</scope>
    <source>
        <strain evidence="1 2">BIOML-A10</strain>
    </source>
</reference>
<dbReference type="EMBL" id="VWMK01000004">
    <property type="protein sequence ID" value="KAA3767938.1"/>
    <property type="molecule type" value="Genomic_DNA"/>
</dbReference>